<comment type="similarity">
    <text evidence="1">Belongs to the LysR transcriptional regulatory family.</text>
</comment>
<keyword evidence="7" id="KW-1185">Reference proteome</keyword>
<evidence type="ECO:0000259" key="5">
    <source>
        <dbReference type="PROSITE" id="PS50931"/>
    </source>
</evidence>
<evidence type="ECO:0000313" key="7">
    <source>
        <dbReference type="Proteomes" id="UP000626026"/>
    </source>
</evidence>
<dbReference type="InterPro" id="IPR036388">
    <property type="entry name" value="WH-like_DNA-bd_sf"/>
</dbReference>
<dbReference type="SUPFAM" id="SSF46785">
    <property type="entry name" value="Winged helix' DNA-binding domain"/>
    <property type="match status" value="1"/>
</dbReference>
<gene>
    <name evidence="6" type="ORF">IBL26_04560</name>
</gene>
<dbReference type="InterPro" id="IPR036390">
    <property type="entry name" value="WH_DNA-bd_sf"/>
</dbReference>
<dbReference type="Pfam" id="PF00126">
    <property type="entry name" value="HTH_1"/>
    <property type="match status" value="1"/>
</dbReference>
<proteinExistence type="inferred from homology"/>
<evidence type="ECO:0000313" key="6">
    <source>
        <dbReference type="EMBL" id="MBC9206097.1"/>
    </source>
</evidence>
<dbReference type="InterPro" id="IPR000847">
    <property type="entry name" value="LysR_HTH_N"/>
</dbReference>
<keyword evidence="2" id="KW-0805">Transcription regulation</keyword>
<dbReference type="SUPFAM" id="SSF53850">
    <property type="entry name" value="Periplasmic binding protein-like II"/>
    <property type="match status" value="1"/>
</dbReference>
<name>A0ABR7RIV4_9PROT</name>
<sequence length="306" mass="33429">MLLELKQLRCFLAVAEELNFGRAAHRLNMLPTALGRQVRLLEEELGAPLFERTTRQVAATSAGLALLPEARGILERAAAAVQKVRALAPVADNALRIGAIDSAAAGLLPDLLYAFRRLQPSVVTRLVEARSVQILPLLLAGKLELGFIRPPQPQEGLRFEWLLQEKPVVALPSGHPLARHRRLRLADLAGLPLVLPPRATRPHSHGVVTRLFALLGEAPLVAQEAEEKQTMIGLVAAGIGLALLPEWAARMRVPGAVYRPLDLPDGTRLPEWSLGAAWMENRPSAARDQFLEILRHPWRAGADAVM</sequence>
<dbReference type="RefSeq" id="WP_194443499.1">
    <property type="nucleotide sequence ID" value="NZ_JACTVA010000005.1"/>
</dbReference>
<keyword evidence="4" id="KW-0804">Transcription</keyword>
<dbReference type="Proteomes" id="UP000626026">
    <property type="component" value="Unassembled WGS sequence"/>
</dbReference>
<dbReference type="PANTHER" id="PTHR30346:SF0">
    <property type="entry name" value="HCA OPERON TRANSCRIPTIONAL ACTIVATOR HCAR"/>
    <property type="match status" value="1"/>
</dbReference>
<evidence type="ECO:0000256" key="2">
    <source>
        <dbReference type="ARBA" id="ARBA00023015"/>
    </source>
</evidence>
<reference evidence="6 7" key="1">
    <citation type="journal article" date="2013" name="Int. J. Syst. Evol. Microbiol.">
        <title>Roseomonas aerophila sp. nov., isolated from air.</title>
        <authorList>
            <person name="Kim S.J."/>
            <person name="Weon H.Y."/>
            <person name="Ahn J.H."/>
            <person name="Hong S.B."/>
            <person name="Seok S.J."/>
            <person name="Whang K.S."/>
            <person name="Kwon S.W."/>
        </authorList>
    </citation>
    <scope>NUCLEOTIDE SEQUENCE [LARGE SCALE GENOMIC DNA]</scope>
    <source>
        <strain evidence="6 7">NBRC 108923</strain>
    </source>
</reference>
<comment type="caution">
    <text evidence="6">The sequence shown here is derived from an EMBL/GenBank/DDBJ whole genome shotgun (WGS) entry which is preliminary data.</text>
</comment>
<dbReference type="Pfam" id="PF03466">
    <property type="entry name" value="LysR_substrate"/>
    <property type="match status" value="1"/>
</dbReference>
<protein>
    <submittedName>
        <fullName evidence="6">LysR family transcriptional regulator</fullName>
    </submittedName>
</protein>
<evidence type="ECO:0000256" key="3">
    <source>
        <dbReference type="ARBA" id="ARBA00023125"/>
    </source>
</evidence>
<dbReference type="EMBL" id="JACTVA010000005">
    <property type="protein sequence ID" value="MBC9206097.1"/>
    <property type="molecule type" value="Genomic_DNA"/>
</dbReference>
<dbReference type="PRINTS" id="PR00039">
    <property type="entry name" value="HTHLYSR"/>
</dbReference>
<dbReference type="PANTHER" id="PTHR30346">
    <property type="entry name" value="TRANSCRIPTIONAL DUAL REGULATOR HCAR-RELATED"/>
    <property type="match status" value="1"/>
</dbReference>
<accession>A0ABR7RIV4</accession>
<dbReference type="PROSITE" id="PS50931">
    <property type="entry name" value="HTH_LYSR"/>
    <property type="match status" value="1"/>
</dbReference>
<evidence type="ECO:0000256" key="4">
    <source>
        <dbReference type="ARBA" id="ARBA00023163"/>
    </source>
</evidence>
<dbReference type="CDD" id="cd08414">
    <property type="entry name" value="PBP2_LTTR_aromatics_like"/>
    <property type="match status" value="1"/>
</dbReference>
<feature type="domain" description="HTH lysR-type" evidence="5">
    <location>
        <begin position="3"/>
        <end position="60"/>
    </location>
</feature>
<dbReference type="Gene3D" id="1.10.10.10">
    <property type="entry name" value="Winged helix-like DNA-binding domain superfamily/Winged helix DNA-binding domain"/>
    <property type="match status" value="1"/>
</dbReference>
<dbReference type="Gene3D" id="3.40.190.10">
    <property type="entry name" value="Periplasmic binding protein-like II"/>
    <property type="match status" value="2"/>
</dbReference>
<evidence type="ECO:0000256" key="1">
    <source>
        <dbReference type="ARBA" id="ARBA00009437"/>
    </source>
</evidence>
<dbReference type="InterPro" id="IPR005119">
    <property type="entry name" value="LysR_subst-bd"/>
</dbReference>
<organism evidence="6 7">
    <name type="scientific">Teichococcus aerophilus</name>
    <dbReference type="NCBI Taxonomy" id="1224513"/>
    <lineage>
        <taxon>Bacteria</taxon>
        <taxon>Pseudomonadati</taxon>
        <taxon>Pseudomonadota</taxon>
        <taxon>Alphaproteobacteria</taxon>
        <taxon>Acetobacterales</taxon>
        <taxon>Roseomonadaceae</taxon>
        <taxon>Roseomonas</taxon>
    </lineage>
</organism>
<keyword evidence="3" id="KW-0238">DNA-binding</keyword>